<dbReference type="SUPFAM" id="SSF56219">
    <property type="entry name" value="DNase I-like"/>
    <property type="match status" value="1"/>
</dbReference>
<keyword evidence="3" id="KW-1185">Reference proteome</keyword>
<comment type="caution">
    <text evidence="2">The sequence shown here is derived from an EMBL/GenBank/DDBJ whole genome shotgun (WGS) entry which is preliminary data.</text>
</comment>
<gene>
    <name evidence="2" type="ORF">V6N12_066992</name>
</gene>
<proteinExistence type="predicted"/>
<feature type="transmembrane region" description="Helical" evidence="1">
    <location>
        <begin position="227"/>
        <end position="249"/>
    </location>
</feature>
<organism evidence="2 3">
    <name type="scientific">Hibiscus sabdariffa</name>
    <name type="common">roselle</name>
    <dbReference type="NCBI Taxonomy" id="183260"/>
    <lineage>
        <taxon>Eukaryota</taxon>
        <taxon>Viridiplantae</taxon>
        <taxon>Streptophyta</taxon>
        <taxon>Embryophyta</taxon>
        <taxon>Tracheophyta</taxon>
        <taxon>Spermatophyta</taxon>
        <taxon>Magnoliopsida</taxon>
        <taxon>eudicotyledons</taxon>
        <taxon>Gunneridae</taxon>
        <taxon>Pentapetalae</taxon>
        <taxon>rosids</taxon>
        <taxon>malvids</taxon>
        <taxon>Malvales</taxon>
        <taxon>Malvaceae</taxon>
        <taxon>Malvoideae</taxon>
        <taxon>Hibiscus</taxon>
    </lineage>
</organism>
<evidence type="ECO:0008006" key="4">
    <source>
        <dbReference type="Google" id="ProtNLM"/>
    </source>
</evidence>
<sequence length="252" mass="29294">MPARQRRNGMAFGTSCRFCSPVDIAWLLGGDFNSILSSDEHMGGSARRNARLDRCVGNDRWWSTWPNATLLHLIRIGSDHRPILLHTAPSSRPIRRSSFRYLAAWQSHTEFEGMLASSWKLGEPIVRNIANFQRIASNWNREYFGNIGRRKHRLLARIRGIESAAELSTGMSLQNLEISLKQELAEVLKQEESLWFQRSRAEWILDGDRNTKYYHRVTKSRERRTDYWLVFGVSKVPLSFLLICPFKILKFL</sequence>
<reference evidence="2 3" key="1">
    <citation type="journal article" date="2024" name="G3 (Bethesda)">
        <title>Genome assembly of Hibiscus sabdariffa L. provides insights into metabolisms of medicinal natural products.</title>
        <authorList>
            <person name="Kim T."/>
        </authorList>
    </citation>
    <scope>NUCLEOTIDE SEQUENCE [LARGE SCALE GENOMIC DNA]</scope>
    <source>
        <strain evidence="2">TK-2024</strain>
        <tissue evidence="2">Old leaves</tissue>
    </source>
</reference>
<keyword evidence="1" id="KW-0472">Membrane</keyword>
<keyword evidence="1" id="KW-0812">Transmembrane</keyword>
<dbReference type="InterPro" id="IPR036691">
    <property type="entry name" value="Endo/exonu/phosph_ase_sf"/>
</dbReference>
<dbReference type="PANTHER" id="PTHR33710">
    <property type="entry name" value="BNAC02G09200D PROTEIN"/>
    <property type="match status" value="1"/>
</dbReference>
<keyword evidence="1" id="KW-1133">Transmembrane helix</keyword>
<name>A0ABR2BL21_9ROSI</name>
<protein>
    <recommendedName>
        <fullName evidence="4">Endonuclease/exonuclease/phosphatase domain-containing protein</fullName>
    </recommendedName>
</protein>
<dbReference type="Proteomes" id="UP001472677">
    <property type="component" value="Unassembled WGS sequence"/>
</dbReference>
<dbReference type="EMBL" id="JBBPBM010000106">
    <property type="protein sequence ID" value="KAK8507657.1"/>
    <property type="molecule type" value="Genomic_DNA"/>
</dbReference>
<accession>A0ABR2BL21</accession>
<evidence type="ECO:0000313" key="3">
    <source>
        <dbReference type="Proteomes" id="UP001472677"/>
    </source>
</evidence>
<evidence type="ECO:0000256" key="1">
    <source>
        <dbReference type="SAM" id="Phobius"/>
    </source>
</evidence>
<dbReference type="PANTHER" id="PTHR33710:SF71">
    <property type="entry name" value="ENDONUCLEASE_EXONUCLEASE_PHOSPHATASE DOMAIN-CONTAINING PROTEIN"/>
    <property type="match status" value="1"/>
</dbReference>
<evidence type="ECO:0000313" key="2">
    <source>
        <dbReference type="EMBL" id="KAK8507657.1"/>
    </source>
</evidence>